<accession>A0ABS3CZ96</accession>
<proteinExistence type="predicted"/>
<dbReference type="Pfam" id="PF13550">
    <property type="entry name" value="Phage-tail_3"/>
    <property type="match status" value="1"/>
</dbReference>
<evidence type="ECO:0008006" key="6">
    <source>
        <dbReference type="Google" id="ProtNLM"/>
    </source>
</evidence>
<feature type="non-terminal residue" evidence="4">
    <location>
        <position position="1"/>
    </location>
</feature>
<organism evidence="4 5">
    <name type="scientific">Bowmanella yangjiangensis</name>
    <dbReference type="NCBI Taxonomy" id="2811230"/>
    <lineage>
        <taxon>Bacteria</taxon>
        <taxon>Pseudomonadati</taxon>
        <taxon>Pseudomonadota</taxon>
        <taxon>Gammaproteobacteria</taxon>
        <taxon>Alteromonadales</taxon>
        <taxon>Alteromonadaceae</taxon>
        <taxon>Bowmanella</taxon>
    </lineage>
</organism>
<name>A0ABS3CZ96_9ALTE</name>
<evidence type="ECO:0000313" key="5">
    <source>
        <dbReference type="Proteomes" id="UP000663992"/>
    </source>
</evidence>
<feature type="region of interest" description="Disordered" evidence="1">
    <location>
        <begin position="36"/>
        <end position="55"/>
    </location>
</feature>
<protein>
    <recommendedName>
        <fullName evidence="6">Tip attachment protein J domain-containing protein</fullName>
    </recommendedName>
</protein>
<sequence length="437" mass="47710">EDLIDDGEEIERSTRRDPITVPRVINLQYYDTEGGLTADKQTSDRSLDSRSVSENTTETTVIMRANDAAKVAVISHKVAIEEQRGEKKFSLPDSWLELTTADVILLDGERLRITECEIDDGQQNYKAVYDRASAYETEIQGIPISEPSEPPGLVISESRMEFIDSHILRSSDDTLGYYVAVSSVGLNWTGAVVEISKDGGANWIDSDSTTSNAVMGSLTAPLPAHTHWYRDDVNTLTVQLLRDDMELIPATMTEMLNRANLALIGDELINFSGANQISETEWELTGLLRGRKGSAAVSHSSGERFVLMDQLSLAFVEAELFELNRELTFRVTSFGLTDGPTTTVTFLGRSQQERQPAYLKAVRSGSNLNVSWQGVGRLGGGASVAMGAYFTGFRITLGASTWTTTDRFITIPYAAGTLSVQQINSITGLGPAATVTV</sequence>
<evidence type="ECO:0000313" key="4">
    <source>
        <dbReference type="EMBL" id="MBN7822440.1"/>
    </source>
</evidence>
<dbReference type="EMBL" id="JAFKCS010000067">
    <property type="protein sequence ID" value="MBN7822440.1"/>
    <property type="molecule type" value="Genomic_DNA"/>
</dbReference>
<comment type="caution">
    <text evidence="4">The sequence shown here is derived from an EMBL/GenBank/DDBJ whole genome shotgun (WGS) entry which is preliminary data.</text>
</comment>
<evidence type="ECO:0000256" key="1">
    <source>
        <dbReference type="SAM" id="MobiDB-lite"/>
    </source>
</evidence>
<reference evidence="4 5" key="1">
    <citation type="submission" date="2021-03" db="EMBL/GenBank/DDBJ databases">
        <title>novel species isolated from a fishpond in China.</title>
        <authorList>
            <person name="Lu H."/>
            <person name="Cai Z."/>
        </authorList>
    </citation>
    <scope>NUCLEOTIDE SEQUENCE [LARGE SCALE GENOMIC DNA]</scope>
    <source>
        <strain evidence="4 5">Y57</strain>
    </source>
</reference>
<dbReference type="Proteomes" id="UP000663992">
    <property type="component" value="Unassembled WGS sequence"/>
</dbReference>
<evidence type="ECO:0000259" key="2">
    <source>
        <dbReference type="Pfam" id="PF13550"/>
    </source>
</evidence>
<dbReference type="Pfam" id="PF23666">
    <property type="entry name" value="Rcc01698_C"/>
    <property type="match status" value="1"/>
</dbReference>
<dbReference type="RefSeq" id="WP_206596367.1">
    <property type="nucleotide sequence ID" value="NZ_JAFKCS010000067.1"/>
</dbReference>
<keyword evidence="5" id="KW-1185">Reference proteome</keyword>
<evidence type="ECO:0000259" key="3">
    <source>
        <dbReference type="Pfam" id="PF23666"/>
    </source>
</evidence>
<dbReference type="InterPro" id="IPR032876">
    <property type="entry name" value="J_dom"/>
</dbReference>
<feature type="domain" description="Tip attachment protein J" evidence="2">
    <location>
        <begin position="2"/>
        <end position="117"/>
    </location>
</feature>
<dbReference type="InterPro" id="IPR056490">
    <property type="entry name" value="Rcc01698_C"/>
</dbReference>
<feature type="domain" description="Rcc01698-like C-terminal" evidence="3">
    <location>
        <begin position="213"/>
        <end position="306"/>
    </location>
</feature>
<gene>
    <name evidence="4" type="ORF">J0A65_21435</name>
</gene>